<evidence type="ECO:0000313" key="1">
    <source>
        <dbReference type="EMBL" id="KAI3793438.1"/>
    </source>
</evidence>
<dbReference type="EMBL" id="CM042029">
    <property type="protein sequence ID" value="KAI3793438.1"/>
    <property type="molecule type" value="Genomic_DNA"/>
</dbReference>
<keyword evidence="2" id="KW-1185">Reference proteome</keyword>
<name>A0ACB9HDD0_9ASTR</name>
<gene>
    <name evidence="1" type="ORF">L1987_36057</name>
</gene>
<evidence type="ECO:0000313" key="2">
    <source>
        <dbReference type="Proteomes" id="UP001056120"/>
    </source>
</evidence>
<reference evidence="1 2" key="2">
    <citation type="journal article" date="2022" name="Mol. Ecol. Resour.">
        <title>The genomes of chicory, endive, great burdock and yacon provide insights into Asteraceae paleo-polyploidization history and plant inulin production.</title>
        <authorList>
            <person name="Fan W."/>
            <person name="Wang S."/>
            <person name="Wang H."/>
            <person name="Wang A."/>
            <person name="Jiang F."/>
            <person name="Liu H."/>
            <person name="Zhao H."/>
            <person name="Xu D."/>
            <person name="Zhang Y."/>
        </authorList>
    </citation>
    <scope>NUCLEOTIDE SEQUENCE [LARGE SCALE GENOMIC DNA]</scope>
    <source>
        <strain evidence="2">cv. Yunnan</strain>
        <tissue evidence="1">Leaves</tissue>
    </source>
</reference>
<organism evidence="1 2">
    <name type="scientific">Smallanthus sonchifolius</name>
    <dbReference type="NCBI Taxonomy" id="185202"/>
    <lineage>
        <taxon>Eukaryota</taxon>
        <taxon>Viridiplantae</taxon>
        <taxon>Streptophyta</taxon>
        <taxon>Embryophyta</taxon>
        <taxon>Tracheophyta</taxon>
        <taxon>Spermatophyta</taxon>
        <taxon>Magnoliopsida</taxon>
        <taxon>eudicotyledons</taxon>
        <taxon>Gunneridae</taxon>
        <taxon>Pentapetalae</taxon>
        <taxon>asterids</taxon>
        <taxon>campanulids</taxon>
        <taxon>Asterales</taxon>
        <taxon>Asteraceae</taxon>
        <taxon>Asteroideae</taxon>
        <taxon>Heliantheae alliance</taxon>
        <taxon>Millerieae</taxon>
        <taxon>Smallanthus</taxon>
    </lineage>
</organism>
<comment type="caution">
    <text evidence="1">The sequence shown here is derived from an EMBL/GenBank/DDBJ whole genome shotgun (WGS) entry which is preliminary data.</text>
</comment>
<accession>A0ACB9HDD0</accession>
<protein>
    <submittedName>
        <fullName evidence="1">Uncharacterized protein</fullName>
    </submittedName>
</protein>
<dbReference type="Proteomes" id="UP001056120">
    <property type="component" value="Linkage Group LG12"/>
</dbReference>
<proteinExistence type="predicted"/>
<sequence>MSGTETGSYPNYEGRCGDYCSISIEARKLVAFTLLCKRHFYLSKFGFRRYFKTKEPPKYDDIVPISCSILHLQFKGPPRHSLSLAVRTRLQFRSVCGWRCPLHPQELSSYASTHYATRIHAVPLQNPAHREDLTLVLITNLDKDREGKASTTNRKSFNN</sequence>
<reference evidence="2" key="1">
    <citation type="journal article" date="2022" name="Mol. Ecol. Resour.">
        <title>The genomes of chicory, endive, great burdock and yacon provide insights into Asteraceae palaeo-polyploidization history and plant inulin production.</title>
        <authorList>
            <person name="Fan W."/>
            <person name="Wang S."/>
            <person name="Wang H."/>
            <person name="Wang A."/>
            <person name="Jiang F."/>
            <person name="Liu H."/>
            <person name="Zhao H."/>
            <person name="Xu D."/>
            <person name="Zhang Y."/>
        </authorList>
    </citation>
    <scope>NUCLEOTIDE SEQUENCE [LARGE SCALE GENOMIC DNA]</scope>
    <source>
        <strain evidence="2">cv. Yunnan</strain>
    </source>
</reference>